<name>A0ABR7CJN8_9BACT</name>
<keyword evidence="2" id="KW-0413">Isomerase</keyword>
<dbReference type="Gene3D" id="1.10.3120.10">
    <property type="entry name" value="Trigger factor, C-terminal domain"/>
    <property type="match status" value="1"/>
</dbReference>
<dbReference type="PANTHER" id="PTHR30560">
    <property type="entry name" value="TRIGGER FACTOR CHAPERONE AND PEPTIDYL-PROLYL CIS/TRANS ISOMERASE"/>
    <property type="match status" value="1"/>
</dbReference>
<dbReference type="InterPro" id="IPR008881">
    <property type="entry name" value="Trigger_fac_ribosome-bd_bac"/>
</dbReference>
<dbReference type="SUPFAM" id="SSF102735">
    <property type="entry name" value="Trigger factor ribosome-binding domain"/>
    <property type="match status" value="1"/>
</dbReference>
<dbReference type="GO" id="GO:0003755">
    <property type="term" value="F:peptidyl-prolyl cis-trans isomerase activity"/>
    <property type="evidence" value="ECO:0007669"/>
    <property type="project" value="UniProtKB-EC"/>
</dbReference>
<protein>
    <submittedName>
        <fullName evidence="2">Trigger factor</fullName>
        <ecNumber evidence="2">5.2.1.8</ecNumber>
    </submittedName>
</protein>
<dbReference type="InterPro" id="IPR005215">
    <property type="entry name" value="Trig_fac"/>
</dbReference>
<dbReference type="Gene3D" id="3.30.70.1050">
    <property type="entry name" value="Trigger factor ribosome-binding domain"/>
    <property type="match status" value="1"/>
</dbReference>
<proteinExistence type="predicted"/>
<dbReference type="EC" id="5.2.1.8" evidence="2"/>
<evidence type="ECO:0000259" key="1">
    <source>
        <dbReference type="Pfam" id="PF05697"/>
    </source>
</evidence>
<dbReference type="SUPFAM" id="SSF109998">
    <property type="entry name" value="Triger factor/SurA peptide-binding domain-like"/>
    <property type="match status" value="1"/>
</dbReference>
<comment type="caution">
    <text evidence="2">The sequence shown here is derived from an EMBL/GenBank/DDBJ whole genome shotgun (WGS) entry which is preliminary data.</text>
</comment>
<evidence type="ECO:0000313" key="3">
    <source>
        <dbReference type="Proteomes" id="UP000636891"/>
    </source>
</evidence>
<dbReference type="Pfam" id="PF05697">
    <property type="entry name" value="Trigger_N"/>
    <property type="match status" value="1"/>
</dbReference>
<dbReference type="Proteomes" id="UP000636891">
    <property type="component" value="Unassembled WGS sequence"/>
</dbReference>
<dbReference type="InterPro" id="IPR027304">
    <property type="entry name" value="Trigger_fact/SurA_dom_sf"/>
</dbReference>
<accession>A0ABR7CJN8</accession>
<organism evidence="2 3">
    <name type="scientific">Alistipes hominis</name>
    <dbReference type="NCBI Taxonomy" id="2763015"/>
    <lineage>
        <taxon>Bacteria</taxon>
        <taxon>Pseudomonadati</taxon>
        <taxon>Bacteroidota</taxon>
        <taxon>Bacteroidia</taxon>
        <taxon>Bacteroidales</taxon>
        <taxon>Rikenellaceae</taxon>
        <taxon>Alistipes</taxon>
    </lineage>
</organism>
<reference evidence="2 3" key="1">
    <citation type="submission" date="2020-08" db="EMBL/GenBank/DDBJ databases">
        <title>Genome public.</title>
        <authorList>
            <person name="Liu C."/>
            <person name="Sun Q."/>
        </authorList>
    </citation>
    <scope>NUCLEOTIDE SEQUENCE [LARGE SCALE GENOMIC DNA]</scope>
    <source>
        <strain evidence="2 3">New-7</strain>
    </source>
</reference>
<evidence type="ECO:0000313" key="2">
    <source>
        <dbReference type="EMBL" id="MBC5615864.1"/>
    </source>
</evidence>
<feature type="domain" description="Trigger factor ribosome-binding bacterial" evidence="1">
    <location>
        <begin position="1"/>
        <end position="140"/>
    </location>
</feature>
<dbReference type="PANTHER" id="PTHR30560:SF3">
    <property type="entry name" value="TRIGGER FACTOR-LIKE PROTEIN TIG, CHLOROPLASTIC"/>
    <property type="match status" value="1"/>
</dbReference>
<dbReference type="EMBL" id="JACOOK010000001">
    <property type="protein sequence ID" value="MBC5615864.1"/>
    <property type="molecule type" value="Genomic_DNA"/>
</dbReference>
<dbReference type="RefSeq" id="WP_118656382.1">
    <property type="nucleotide sequence ID" value="NZ_JACOOK010000001.1"/>
</dbReference>
<gene>
    <name evidence="2" type="primary">tig</name>
    <name evidence="2" type="ORF">H8S08_02345</name>
</gene>
<dbReference type="InterPro" id="IPR036611">
    <property type="entry name" value="Trigger_fac_ribosome-bd_sf"/>
</dbReference>
<dbReference type="InterPro" id="IPR037041">
    <property type="entry name" value="Trigger_fac_C_sf"/>
</dbReference>
<dbReference type="NCBIfam" id="TIGR00115">
    <property type="entry name" value="tig"/>
    <property type="match status" value="1"/>
</dbReference>
<keyword evidence="3" id="KW-1185">Reference proteome</keyword>
<sequence>MNIVRENLENLTTLLKVTVGEADYSEAVDKALRTYKRKANVPGFRPGMVPMGIINKMYRKGVVAEESYRAASKACFDYIEKEKLTLVGDMIPSDKQQPLDFDDSTEYEFVFEVGLAPEIGIDLSKKDKVTRYSIRIEDKMRDGYRTNFLNRFGKLTDVDTVEKEDALDVTLEQGDTKVEEAYVGLIGMSDEDRAPFIGKKVGDSLDVDVTKLFKTPSQRAAALGVKEADLEGMDQNYKLTINKIRRFVAPEMNEEFFKTAFPDGGVATPEAFEKYIEEQIARDLSRETDFLLHLDVRKFLLKKAGLVMPEAFLKNWLYTINEGKFSMEEIDKDFDRFLDMMRWNLIQKHYIDALKLEVTPEEATEEAKKMAAAQFAYYGIPNVDGETLANYAKNILGNKEENRKVYEKLFENKVIDAVIPQITVSEKAISAEDFGKLAQDAQ</sequence>